<dbReference type="PANTHER" id="PTHR11080:SF2">
    <property type="entry name" value="LD05707P"/>
    <property type="match status" value="1"/>
</dbReference>
<dbReference type="InterPro" id="IPR036380">
    <property type="entry name" value="Isochorismatase-like_sf"/>
</dbReference>
<dbReference type="Pfam" id="PF00857">
    <property type="entry name" value="Isochorismatase"/>
    <property type="match status" value="1"/>
</dbReference>
<dbReference type="FunFam" id="3.40.50.850:FF:000006">
    <property type="entry name" value="Bifunctional pyrazinamidase/nicotinamidase"/>
    <property type="match status" value="1"/>
</dbReference>
<sequence>MNRTTCLLVIDVQRDFCAGGALAVPDGDAVVPVINALARHYSTVVLTQDWHPPHHISFASTHDGRAPFETIALDYGEQVLWPDHCVMGSAGAALHPGLDIPHANLILRKGLNIGIDSYSAFLEADRTTPTGLDGYLAARGITAVDLCGLATDFCVAWSAQDARRFGLAARVIAPACRAIDSGGSLAAAWQAMSAAGVAQIGAV</sequence>
<protein>
    <recommendedName>
        <fullName evidence="8">Nicotinamidase</fullName>
        <ecNumber evidence="6">3.5.1.19</ecNumber>
    </recommendedName>
    <alternativeName>
        <fullName evidence="7">Nicotinamide deamidase</fullName>
    </alternativeName>
</protein>
<keyword evidence="3" id="KW-0479">Metal-binding</keyword>
<dbReference type="CDD" id="cd01011">
    <property type="entry name" value="nicotinamidase"/>
    <property type="match status" value="1"/>
</dbReference>
<evidence type="ECO:0000256" key="4">
    <source>
        <dbReference type="ARBA" id="ARBA00022801"/>
    </source>
</evidence>
<dbReference type="EMBL" id="JAWXYB010000018">
    <property type="protein sequence ID" value="MDX5931484.1"/>
    <property type="molecule type" value="Genomic_DNA"/>
</dbReference>
<reference evidence="10 11" key="1">
    <citation type="submission" date="2023-11" db="EMBL/GenBank/DDBJ databases">
        <title>MicrobeMod: A computational toolkit for identifying prokaryotic methylation and restriction-modification with nanopore sequencing.</title>
        <authorList>
            <person name="Crits-Christoph A."/>
            <person name="Kang S.C."/>
            <person name="Lee H."/>
            <person name="Ostrov N."/>
        </authorList>
    </citation>
    <scope>NUCLEOTIDE SEQUENCE [LARGE SCALE GENOMIC DNA]</scope>
    <source>
        <strain evidence="10 11">DSMZ 700</strain>
    </source>
</reference>
<dbReference type="PANTHER" id="PTHR11080">
    <property type="entry name" value="PYRAZINAMIDASE/NICOTINAMIDASE"/>
    <property type="match status" value="1"/>
</dbReference>
<comment type="pathway">
    <text evidence="5">Cofactor biosynthesis; nicotinate biosynthesis; nicotinate from nicotinamide: step 1/1.</text>
</comment>
<keyword evidence="2" id="KW-0662">Pyridine nucleotide biosynthesis</keyword>
<evidence type="ECO:0000256" key="8">
    <source>
        <dbReference type="ARBA" id="ARBA00072277"/>
    </source>
</evidence>
<dbReference type="InterPro" id="IPR052347">
    <property type="entry name" value="Isochorismatase_Nicotinamidase"/>
</dbReference>
<keyword evidence="4 10" id="KW-0378">Hydrolase</keyword>
<proteinExistence type="inferred from homology"/>
<gene>
    <name evidence="10" type="primary">pncA</name>
    <name evidence="10" type="ORF">SIL87_11960</name>
</gene>
<evidence type="ECO:0000259" key="9">
    <source>
        <dbReference type="Pfam" id="PF00857"/>
    </source>
</evidence>
<evidence type="ECO:0000313" key="10">
    <source>
        <dbReference type="EMBL" id="MDX5931484.1"/>
    </source>
</evidence>
<dbReference type="InterPro" id="IPR000868">
    <property type="entry name" value="Isochorismatase-like_dom"/>
</dbReference>
<organism evidence="10 11">
    <name type="scientific">Acidiphilium acidophilum</name>
    <name type="common">Thiobacillus acidophilus</name>
    <dbReference type="NCBI Taxonomy" id="76588"/>
    <lineage>
        <taxon>Bacteria</taxon>
        <taxon>Pseudomonadati</taxon>
        <taxon>Pseudomonadota</taxon>
        <taxon>Alphaproteobacteria</taxon>
        <taxon>Acetobacterales</taxon>
        <taxon>Acidocellaceae</taxon>
        <taxon>Acidiphilium</taxon>
    </lineage>
</organism>
<evidence type="ECO:0000313" key="11">
    <source>
        <dbReference type="Proteomes" id="UP001279553"/>
    </source>
</evidence>
<accession>A0AAW9DQL2</accession>
<dbReference type="GO" id="GO:0008936">
    <property type="term" value="F:nicotinamidase activity"/>
    <property type="evidence" value="ECO:0007669"/>
    <property type="project" value="UniProtKB-EC"/>
</dbReference>
<dbReference type="GO" id="GO:0046872">
    <property type="term" value="F:metal ion binding"/>
    <property type="evidence" value="ECO:0007669"/>
    <property type="project" value="UniProtKB-KW"/>
</dbReference>
<evidence type="ECO:0000256" key="7">
    <source>
        <dbReference type="ARBA" id="ARBA00043224"/>
    </source>
</evidence>
<comment type="similarity">
    <text evidence="1">Belongs to the isochorismatase family.</text>
</comment>
<dbReference type="RefSeq" id="WP_319614395.1">
    <property type="nucleotide sequence ID" value="NZ_JAWXYB010000018.1"/>
</dbReference>
<dbReference type="SUPFAM" id="SSF52499">
    <property type="entry name" value="Isochorismatase-like hydrolases"/>
    <property type="match status" value="1"/>
</dbReference>
<dbReference type="GO" id="GO:0019363">
    <property type="term" value="P:pyridine nucleotide biosynthetic process"/>
    <property type="evidence" value="ECO:0007669"/>
    <property type="project" value="UniProtKB-KW"/>
</dbReference>
<evidence type="ECO:0000256" key="3">
    <source>
        <dbReference type="ARBA" id="ARBA00022723"/>
    </source>
</evidence>
<dbReference type="Proteomes" id="UP001279553">
    <property type="component" value="Unassembled WGS sequence"/>
</dbReference>
<dbReference type="EC" id="3.5.1.19" evidence="6"/>
<dbReference type="Gene3D" id="3.40.50.850">
    <property type="entry name" value="Isochorismatase-like"/>
    <property type="match status" value="1"/>
</dbReference>
<dbReference type="AlphaFoldDB" id="A0AAW9DQL2"/>
<evidence type="ECO:0000256" key="5">
    <source>
        <dbReference type="ARBA" id="ARBA00037900"/>
    </source>
</evidence>
<evidence type="ECO:0000256" key="2">
    <source>
        <dbReference type="ARBA" id="ARBA00022642"/>
    </source>
</evidence>
<feature type="domain" description="Isochorismatase-like" evidence="9">
    <location>
        <begin position="5"/>
        <end position="198"/>
    </location>
</feature>
<dbReference type="NCBIfam" id="NF008623">
    <property type="entry name" value="PRK11609.1"/>
    <property type="match status" value="1"/>
</dbReference>
<name>A0AAW9DQL2_ACIAO</name>
<evidence type="ECO:0000256" key="1">
    <source>
        <dbReference type="ARBA" id="ARBA00006336"/>
    </source>
</evidence>
<keyword evidence="11" id="KW-1185">Reference proteome</keyword>
<evidence type="ECO:0000256" key="6">
    <source>
        <dbReference type="ARBA" id="ARBA00039017"/>
    </source>
</evidence>
<comment type="caution">
    <text evidence="10">The sequence shown here is derived from an EMBL/GenBank/DDBJ whole genome shotgun (WGS) entry which is preliminary data.</text>
</comment>